<dbReference type="AlphaFoldDB" id="A0A9R1X2S9"/>
<evidence type="ECO:0000313" key="2">
    <source>
        <dbReference type="Proteomes" id="UP000235145"/>
    </source>
</evidence>
<protein>
    <recommendedName>
        <fullName evidence="3">Leucine-rich repeat-containing N-terminal plant-type domain-containing protein</fullName>
    </recommendedName>
</protein>
<evidence type="ECO:0000313" key="1">
    <source>
        <dbReference type="EMBL" id="KAJ0194072.1"/>
    </source>
</evidence>
<name>A0A9R1X2S9_LACSA</name>
<dbReference type="InterPro" id="IPR032675">
    <property type="entry name" value="LRR_dom_sf"/>
</dbReference>
<dbReference type="EMBL" id="NBSK02000008">
    <property type="protein sequence ID" value="KAJ0194072.1"/>
    <property type="molecule type" value="Genomic_DNA"/>
</dbReference>
<organism evidence="1 2">
    <name type="scientific">Lactuca sativa</name>
    <name type="common">Garden lettuce</name>
    <dbReference type="NCBI Taxonomy" id="4236"/>
    <lineage>
        <taxon>Eukaryota</taxon>
        <taxon>Viridiplantae</taxon>
        <taxon>Streptophyta</taxon>
        <taxon>Embryophyta</taxon>
        <taxon>Tracheophyta</taxon>
        <taxon>Spermatophyta</taxon>
        <taxon>Magnoliopsida</taxon>
        <taxon>eudicotyledons</taxon>
        <taxon>Gunneridae</taxon>
        <taxon>Pentapetalae</taxon>
        <taxon>asterids</taxon>
        <taxon>campanulids</taxon>
        <taxon>Asterales</taxon>
        <taxon>Asteraceae</taxon>
        <taxon>Cichorioideae</taxon>
        <taxon>Cichorieae</taxon>
        <taxon>Lactucinae</taxon>
        <taxon>Lactuca</taxon>
    </lineage>
</organism>
<dbReference type="SUPFAM" id="SSF52058">
    <property type="entry name" value="L domain-like"/>
    <property type="match status" value="1"/>
</dbReference>
<keyword evidence="2" id="KW-1185">Reference proteome</keyword>
<gene>
    <name evidence="1" type="ORF">LSAT_V11C800410180</name>
</gene>
<evidence type="ECO:0008006" key="3">
    <source>
        <dbReference type="Google" id="ProtNLM"/>
    </source>
</evidence>
<reference evidence="1 2" key="1">
    <citation type="journal article" date="2017" name="Nat. Commun.">
        <title>Genome assembly with in vitro proximity ligation data and whole-genome triplication in lettuce.</title>
        <authorList>
            <person name="Reyes-Chin-Wo S."/>
            <person name="Wang Z."/>
            <person name="Yang X."/>
            <person name="Kozik A."/>
            <person name="Arikit S."/>
            <person name="Song C."/>
            <person name="Xia L."/>
            <person name="Froenicke L."/>
            <person name="Lavelle D.O."/>
            <person name="Truco M.J."/>
            <person name="Xia R."/>
            <person name="Zhu S."/>
            <person name="Xu C."/>
            <person name="Xu H."/>
            <person name="Xu X."/>
            <person name="Cox K."/>
            <person name="Korf I."/>
            <person name="Meyers B.C."/>
            <person name="Michelmore R.W."/>
        </authorList>
    </citation>
    <scope>NUCLEOTIDE SEQUENCE [LARGE SCALE GENOMIC DNA]</scope>
    <source>
        <strain evidence="2">cv. Salinas</strain>
        <tissue evidence="1">Seedlings</tissue>
    </source>
</reference>
<comment type="caution">
    <text evidence="1">The sequence shown here is derived from an EMBL/GenBank/DDBJ whole genome shotgun (WGS) entry which is preliminary data.</text>
</comment>
<proteinExistence type="predicted"/>
<dbReference type="Gene3D" id="3.80.10.10">
    <property type="entry name" value="Ribonuclease Inhibitor"/>
    <property type="match status" value="1"/>
</dbReference>
<accession>A0A9R1X2S9</accession>
<dbReference type="Proteomes" id="UP000235145">
    <property type="component" value="Unassembled WGS sequence"/>
</dbReference>
<sequence>MNNNSFIGKLLRELGNLQVLEVIDLGDNKLGGNIPKCIGKKLTYLVQQKQLHWENSLISLQRWDLDFNVQRPKAYFELGWVINSIMDNILFFPF</sequence>